<dbReference type="Pfam" id="PF00994">
    <property type="entry name" value="MoCF_biosynth"/>
    <property type="match status" value="1"/>
</dbReference>
<dbReference type="NCBIfam" id="NF007960">
    <property type="entry name" value="PRK10680.1"/>
    <property type="match status" value="1"/>
</dbReference>
<dbReference type="InterPro" id="IPR008284">
    <property type="entry name" value="MoCF_biosynth_CS"/>
</dbReference>
<comment type="pathway">
    <text evidence="2 6">Cofactor biosynthesis; molybdopterin biosynthesis.</text>
</comment>
<comment type="catalytic activity">
    <reaction evidence="5">
        <text>adenylyl-molybdopterin + molybdate = Mo-molybdopterin + AMP + H(+)</text>
        <dbReference type="Rhea" id="RHEA:35047"/>
        <dbReference type="ChEBI" id="CHEBI:15378"/>
        <dbReference type="ChEBI" id="CHEBI:36264"/>
        <dbReference type="ChEBI" id="CHEBI:62727"/>
        <dbReference type="ChEBI" id="CHEBI:71302"/>
        <dbReference type="ChEBI" id="CHEBI:456215"/>
        <dbReference type="EC" id="2.10.1.1"/>
    </reaction>
</comment>
<dbReference type="CDD" id="cd00887">
    <property type="entry name" value="MoeA"/>
    <property type="match status" value="1"/>
</dbReference>
<keyword evidence="6 8" id="KW-0808">Transferase</keyword>
<comment type="function">
    <text evidence="1 6">Catalyzes the insertion of molybdate into adenylated molybdopterin with the concomitant release of AMP.</text>
</comment>
<evidence type="ECO:0000313" key="9">
    <source>
        <dbReference type="Proteomes" id="UP001521137"/>
    </source>
</evidence>
<dbReference type="InterPro" id="IPR005110">
    <property type="entry name" value="MoeA_linker/N"/>
</dbReference>
<dbReference type="InterPro" id="IPR005111">
    <property type="entry name" value="MoeA_C_domain_IV"/>
</dbReference>
<reference evidence="8 9" key="1">
    <citation type="submission" date="2022-01" db="EMBL/GenBank/DDBJ databases">
        <title>Paraglaciecola sp. G1-23.</title>
        <authorList>
            <person name="Jin M.S."/>
            <person name="Han D.M."/>
            <person name="Kim H.M."/>
            <person name="Jeon C.O."/>
        </authorList>
    </citation>
    <scope>NUCLEOTIDE SEQUENCE [LARGE SCALE GENOMIC DNA]</scope>
    <source>
        <strain evidence="8 9">G1-23</strain>
    </source>
</reference>
<evidence type="ECO:0000259" key="7">
    <source>
        <dbReference type="SMART" id="SM00852"/>
    </source>
</evidence>
<protein>
    <recommendedName>
        <fullName evidence="6">Molybdopterin molybdenumtransferase</fullName>
        <ecNumber evidence="6">2.10.1.1</ecNumber>
    </recommendedName>
</protein>
<dbReference type="Gene3D" id="2.40.340.10">
    <property type="entry name" value="MoeA, C-terminal, domain IV"/>
    <property type="match status" value="1"/>
</dbReference>
<proteinExistence type="inferred from homology"/>
<dbReference type="Gene3D" id="2.170.190.11">
    <property type="entry name" value="Molybdopterin biosynthesis moea protein, domain 3"/>
    <property type="match status" value="1"/>
</dbReference>
<keyword evidence="6" id="KW-0460">Magnesium</keyword>
<dbReference type="InterPro" id="IPR036135">
    <property type="entry name" value="MoeA_linker/N_sf"/>
</dbReference>
<dbReference type="InterPro" id="IPR036425">
    <property type="entry name" value="MoaB/Mog-like_dom_sf"/>
</dbReference>
<dbReference type="Pfam" id="PF03454">
    <property type="entry name" value="MoeA_C"/>
    <property type="match status" value="1"/>
</dbReference>
<dbReference type="SUPFAM" id="SSF63867">
    <property type="entry name" value="MoeA C-terminal domain-like"/>
    <property type="match status" value="1"/>
</dbReference>
<dbReference type="Gene3D" id="3.40.980.10">
    <property type="entry name" value="MoaB/Mog-like domain"/>
    <property type="match status" value="1"/>
</dbReference>
<evidence type="ECO:0000313" key="8">
    <source>
        <dbReference type="EMBL" id="MCF2949998.1"/>
    </source>
</evidence>
<dbReference type="SUPFAM" id="SSF53218">
    <property type="entry name" value="Molybdenum cofactor biosynthesis proteins"/>
    <property type="match status" value="1"/>
</dbReference>
<dbReference type="EC" id="2.10.1.1" evidence="6"/>
<dbReference type="InterPro" id="IPR038987">
    <property type="entry name" value="MoeA-like"/>
</dbReference>
<dbReference type="PANTHER" id="PTHR10192">
    <property type="entry name" value="MOLYBDOPTERIN BIOSYNTHESIS PROTEIN"/>
    <property type="match status" value="1"/>
</dbReference>
<dbReference type="EMBL" id="JAKGAS010000013">
    <property type="protein sequence ID" value="MCF2949998.1"/>
    <property type="molecule type" value="Genomic_DNA"/>
</dbReference>
<dbReference type="Gene3D" id="3.90.105.10">
    <property type="entry name" value="Molybdopterin biosynthesis moea protein, domain 2"/>
    <property type="match status" value="1"/>
</dbReference>
<dbReference type="SMART" id="SM00852">
    <property type="entry name" value="MoCF_biosynth"/>
    <property type="match status" value="1"/>
</dbReference>
<dbReference type="NCBIfam" id="TIGR00177">
    <property type="entry name" value="molyb_syn"/>
    <property type="match status" value="1"/>
</dbReference>
<evidence type="ECO:0000256" key="4">
    <source>
        <dbReference type="ARBA" id="ARBA00023150"/>
    </source>
</evidence>
<organism evidence="8 9">
    <name type="scientific">Paraglaciecola algarum</name>
    <dbReference type="NCBI Taxonomy" id="3050085"/>
    <lineage>
        <taxon>Bacteria</taxon>
        <taxon>Pseudomonadati</taxon>
        <taxon>Pseudomonadota</taxon>
        <taxon>Gammaproteobacteria</taxon>
        <taxon>Alteromonadales</taxon>
        <taxon>Alteromonadaceae</taxon>
        <taxon>Paraglaciecola</taxon>
    </lineage>
</organism>
<evidence type="ECO:0000256" key="3">
    <source>
        <dbReference type="ARBA" id="ARBA00010763"/>
    </source>
</evidence>
<dbReference type="GO" id="GO:0061599">
    <property type="term" value="F:molybdopterin molybdotransferase activity"/>
    <property type="evidence" value="ECO:0007669"/>
    <property type="project" value="UniProtKB-EC"/>
</dbReference>
<keyword evidence="4 6" id="KW-0501">Molybdenum cofactor biosynthesis</keyword>
<comment type="cofactor">
    <cofactor evidence="6">
        <name>Mg(2+)</name>
        <dbReference type="ChEBI" id="CHEBI:18420"/>
    </cofactor>
</comment>
<gene>
    <name evidence="8" type="primary">moeA</name>
    <name evidence="8" type="ORF">L0668_17905</name>
</gene>
<evidence type="ECO:0000256" key="6">
    <source>
        <dbReference type="RuleBase" id="RU365090"/>
    </source>
</evidence>
<evidence type="ECO:0000256" key="1">
    <source>
        <dbReference type="ARBA" id="ARBA00002901"/>
    </source>
</evidence>
<dbReference type="RefSeq" id="WP_235314100.1">
    <property type="nucleotide sequence ID" value="NZ_JAKGAS010000013.1"/>
</dbReference>
<accession>A0ABS9DAL4</accession>
<comment type="similarity">
    <text evidence="3 6">Belongs to the MoeA family.</text>
</comment>
<keyword evidence="6" id="KW-0479">Metal-binding</keyword>
<dbReference type="Pfam" id="PF03453">
    <property type="entry name" value="MoeA_N"/>
    <property type="match status" value="1"/>
</dbReference>
<evidence type="ECO:0000256" key="5">
    <source>
        <dbReference type="ARBA" id="ARBA00047317"/>
    </source>
</evidence>
<evidence type="ECO:0000256" key="2">
    <source>
        <dbReference type="ARBA" id="ARBA00005046"/>
    </source>
</evidence>
<feature type="domain" description="MoaB/Mog" evidence="7">
    <location>
        <begin position="190"/>
        <end position="327"/>
    </location>
</feature>
<sequence length="415" mass="44510">MLHSCDTPGLVAISDAISNMLEQVSTIQDSERLPLFQGLNRVLARDVISPINVPPADNSAMDGYAMRSADLATDSQSPANTQLTLVGTALAGQPFASSVTEGQCVRIMTGAVIPQGADAVVMQENTQAEHNTITFMQVPKKGNSVRKAGEDIQQGQVVVTKGTQLTPACLALIASVGIAEVEVTKKIKVGLIATGDELTPPGQPLLEGNIYESNRYALLGLMAKYPVEVVDFGIIKDDIAELRHTFTQANQNCDLVISCGGVSVGDADYVKQVLDELGQINFWKVAIKPGKPFAFGRLSQAWFCGLPGNPVSAYVTFEQLVSPVLNKLSGKSYLPDAYFIAEAAETIRKRPGRADYQRGIFYRDAAGKLWVKANGKQGSGIMSSIANANCYMVLPQESGNITQGQKVKIQPFQDL</sequence>
<dbReference type="Proteomes" id="UP001521137">
    <property type="component" value="Unassembled WGS sequence"/>
</dbReference>
<dbReference type="NCBIfam" id="NF045515">
    <property type="entry name" value="Glp_gephyrin"/>
    <property type="match status" value="1"/>
</dbReference>
<name>A0ABS9DAL4_9ALTE</name>
<dbReference type="PROSITE" id="PS01079">
    <property type="entry name" value="MOCF_BIOSYNTHESIS_2"/>
    <property type="match status" value="1"/>
</dbReference>
<dbReference type="PANTHER" id="PTHR10192:SF5">
    <property type="entry name" value="GEPHYRIN"/>
    <property type="match status" value="1"/>
</dbReference>
<keyword evidence="9" id="KW-1185">Reference proteome</keyword>
<keyword evidence="6" id="KW-0500">Molybdenum</keyword>
<dbReference type="InterPro" id="IPR001453">
    <property type="entry name" value="MoaB/Mog_dom"/>
</dbReference>
<dbReference type="SUPFAM" id="SSF63882">
    <property type="entry name" value="MoeA N-terminal region -like"/>
    <property type="match status" value="1"/>
</dbReference>
<comment type="caution">
    <text evidence="8">The sequence shown here is derived from an EMBL/GenBank/DDBJ whole genome shotgun (WGS) entry which is preliminary data.</text>
</comment>
<dbReference type="InterPro" id="IPR036688">
    <property type="entry name" value="MoeA_C_domain_IV_sf"/>
</dbReference>